<gene>
    <name evidence="3" type="ORF">Slati_3760200</name>
</gene>
<reference evidence="3" key="2">
    <citation type="journal article" date="2024" name="Plant">
        <title>Genomic evolution and insights into agronomic trait innovations of Sesamum species.</title>
        <authorList>
            <person name="Miao H."/>
            <person name="Wang L."/>
            <person name="Qu L."/>
            <person name="Liu H."/>
            <person name="Sun Y."/>
            <person name="Le M."/>
            <person name="Wang Q."/>
            <person name="Wei S."/>
            <person name="Zheng Y."/>
            <person name="Lin W."/>
            <person name="Duan Y."/>
            <person name="Cao H."/>
            <person name="Xiong S."/>
            <person name="Wang X."/>
            <person name="Wei L."/>
            <person name="Li C."/>
            <person name="Ma Q."/>
            <person name="Ju M."/>
            <person name="Zhao R."/>
            <person name="Li G."/>
            <person name="Mu C."/>
            <person name="Tian Q."/>
            <person name="Mei H."/>
            <person name="Zhang T."/>
            <person name="Gao T."/>
            <person name="Zhang H."/>
        </authorList>
    </citation>
    <scope>NUCLEOTIDE SEQUENCE</scope>
    <source>
        <strain evidence="3">KEN1</strain>
    </source>
</reference>
<feature type="domain" description="Integrase catalytic" evidence="2">
    <location>
        <begin position="1"/>
        <end position="123"/>
    </location>
</feature>
<dbReference type="InterPro" id="IPR036397">
    <property type="entry name" value="RNaseH_sf"/>
</dbReference>
<dbReference type="Gene3D" id="3.30.420.10">
    <property type="entry name" value="Ribonuclease H-like superfamily/Ribonuclease H"/>
    <property type="match status" value="1"/>
</dbReference>
<reference evidence="3" key="1">
    <citation type="submission" date="2020-06" db="EMBL/GenBank/DDBJ databases">
        <authorList>
            <person name="Li T."/>
            <person name="Hu X."/>
            <person name="Zhang T."/>
            <person name="Song X."/>
            <person name="Zhang H."/>
            <person name="Dai N."/>
            <person name="Sheng W."/>
            <person name="Hou X."/>
            <person name="Wei L."/>
        </authorList>
    </citation>
    <scope>NUCLEOTIDE SEQUENCE</scope>
    <source>
        <strain evidence="3">KEN1</strain>
        <tissue evidence="3">Leaf</tissue>
    </source>
</reference>
<dbReference type="GO" id="GO:0015074">
    <property type="term" value="P:DNA integration"/>
    <property type="evidence" value="ECO:0007669"/>
    <property type="project" value="InterPro"/>
</dbReference>
<name>A0AAW2U5X0_9LAMI</name>
<protein>
    <recommendedName>
        <fullName evidence="2">Integrase catalytic domain-containing protein</fullName>
    </recommendedName>
</protein>
<accession>A0AAW2U5X0</accession>
<comment type="caution">
    <text evidence="3">The sequence shown here is derived from an EMBL/GenBank/DDBJ whole genome shotgun (WGS) entry which is preliminary data.</text>
</comment>
<dbReference type="SUPFAM" id="SSF53098">
    <property type="entry name" value="Ribonuclease H-like"/>
    <property type="match status" value="1"/>
</dbReference>
<organism evidence="3">
    <name type="scientific">Sesamum latifolium</name>
    <dbReference type="NCBI Taxonomy" id="2727402"/>
    <lineage>
        <taxon>Eukaryota</taxon>
        <taxon>Viridiplantae</taxon>
        <taxon>Streptophyta</taxon>
        <taxon>Embryophyta</taxon>
        <taxon>Tracheophyta</taxon>
        <taxon>Spermatophyta</taxon>
        <taxon>Magnoliopsida</taxon>
        <taxon>eudicotyledons</taxon>
        <taxon>Gunneridae</taxon>
        <taxon>Pentapetalae</taxon>
        <taxon>asterids</taxon>
        <taxon>lamiids</taxon>
        <taxon>Lamiales</taxon>
        <taxon>Pedaliaceae</taxon>
        <taxon>Sesamum</taxon>
    </lineage>
</organism>
<proteinExistence type="predicted"/>
<dbReference type="InterPro" id="IPR001584">
    <property type="entry name" value="Integrase_cat-core"/>
</dbReference>
<evidence type="ECO:0000259" key="2">
    <source>
        <dbReference type="PROSITE" id="PS50994"/>
    </source>
</evidence>
<feature type="coiled-coil region" evidence="1">
    <location>
        <begin position="145"/>
        <end position="176"/>
    </location>
</feature>
<keyword evidence="1" id="KW-0175">Coiled coil</keyword>
<evidence type="ECO:0000256" key="1">
    <source>
        <dbReference type="SAM" id="Coils"/>
    </source>
</evidence>
<dbReference type="EMBL" id="JACGWN010000013">
    <property type="protein sequence ID" value="KAL0411705.1"/>
    <property type="molecule type" value="Genomic_DNA"/>
</dbReference>
<dbReference type="AlphaFoldDB" id="A0AAW2U5X0"/>
<evidence type="ECO:0000313" key="3">
    <source>
        <dbReference type="EMBL" id="KAL0411705.1"/>
    </source>
</evidence>
<sequence>MEGKATWTDDSAVVVGFVKSHIFNRFGVPRSIISDQRSHFCNRAVGTLFKKYGIHHHVAMAYHPQKNGQAEVSNREVKPILEKTVSPGRKTWSLLLDDALWAYRMAYKTPIGMFPYRLIFGKACHLLVKIEHKAYWAVQKCNFDMEKADVERKLQLQELEELRLDAFENMRIYKEKIKVFPVS</sequence>
<dbReference type="PROSITE" id="PS50994">
    <property type="entry name" value="INTEGRASE"/>
    <property type="match status" value="1"/>
</dbReference>
<dbReference type="GO" id="GO:0003676">
    <property type="term" value="F:nucleic acid binding"/>
    <property type="evidence" value="ECO:0007669"/>
    <property type="project" value="InterPro"/>
</dbReference>
<dbReference type="InterPro" id="IPR012337">
    <property type="entry name" value="RNaseH-like_sf"/>
</dbReference>
<dbReference type="PANTHER" id="PTHR47266">
    <property type="entry name" value="ENDONUCLEASE-RELATED"/>
    <property type="match status" value="1"/>
</dbReference>
<dbReference type="InterPro" id="IPR052160">
    <property type="entry name" value="Gypsy_RT_Integrase-like"/>
</dbReference>